<evidence type="ECO:0000256" key="3">
    <source>
        <dbReference type="ARBA" id="ARBA00022969"/>
    </source>
</evidence>
<accession>A0A4Q0IA97</accession>
<dbReference type="RefSeq" id="WP_069193371.1">
    <property type="nucleotide sequence ID" value="NZ_RLII01000003.1"/>
</dbReference>
<dbReference type="GO" id="GO:0042601">
    <property type="term" value="C:endospore-forming forespore"/>
    <property type="evidence" value="ECO:0007669"/>
    <property type="project" value="InterPro"/>
</dbReference>
<evidence type="ECO:0000313" key="5">
    <source>
        <dbReference type="Proteomes" id="UP000289166"/>
    </source>
</evidence>
<sequence length="64" mass="7445">MDATRAQQIIESDQVIEVLHQGSPVWIEKVMNNNMAHVSFIQTKEEKEVPVYMLVEKELPKNSY</sequence>
<gene>
    <name evidence="4" type="ORF">EFD62_04205</name>
</gene>
<dbReference type="Proteomes" id="UP000289166">
    <property type="component" value="Unassembled WGS sequence"/>
</dbReference>
<dbReference type="HAMAP" id="MF_00667">
    <property type="entry name" value="SspH"/>
    <property type="match status" value="1"/>
</dbReference>
<comment type="caution">
    <text evidence="4">The sequence shown here is derived from an EMBL/GenBank/DDBJ whole genome shotgun (WGS) entry which is preliminary data.</text>
</comment>
<dbReference type="Pfam" id="PF08141">
    <property type="entry name" value="SspH"/>
    <property type="match status" value="1"/>
</dbReference>
<dbReference type="EMBL" id="RLII01000003">
    <property type="protein sequence ID" value="RXE59962.1"/>
    <property type="molecule type" value="Genomic_DNA"/>
</dbReference>
<reference evidence="5" key="1">
    <citation type="submission" date="2018-11" db="EMBL/GenBank/DDBJ databases">
        <title>Genome sequencing of a novel mesophilic and cellulolytic organism within the genus Hungateiclostridium.</title>
        <authorList>
            <person name="Rettenmaier R."/>
            <person name="Liebl W."/>
            <person name="Zverlov V."/>
        </authorList>
    </citation>
    <scope>NUCLEOTIDE SEQUENCE [LARGE SCALE GENOMIC DNA]</scope>
    <source>
        <strain evidence="5">N2K1</strain>
    </source>
</reference>
<evidence type="ECO:0000313" key="4">
    <source>
        <dbReference type="EMBL" id="RXE59962.1"/>
    </source>
</evidence>
<keyword evidence="5" id="KW-1185">Reference proteome</keyword>
<dbReference type="GO" id="GO:0030435">
    <property type="term" value="P:sporulation resulting in formation of a cellular spore"/>
    <property type="evidence" value="ECO:0007669"/>
    <property type="project" value="UniProtKB-KW"/>
</dbReference>
<proteinExistence type="inferred from homology"/>
<comment type="similarity">
    <text evidence="2">Belongs to the SspH family.</text>
</comment>
<dbReference type="AlphaFoldDB" id="A0A4Q0IA97"/>
<dbReference type="GO" id="GO:0030436">
    <property type="term" value="P:asexual sporulation"/>
    <property type="evidence" value="ECO:0007669"/>
    <property type="project" value="InterPro"/>
</dbReference>
<keyword evidence="3" id="KW-0749">Sporulation</keyword>
<evidence type="ECO:0000256" key="2">
    <source>
        <dbReference type="ARBA" id="ARBA00006573"/>
    </source>
</evidence>
<dbReference type="InterPro" id="IPR012610">
    <property type="entry name" value="SASP_SspH"/>
</dbReference>
<dbReference type="NCBIfam" id="TIGR02861">
    <property type="entry name" value="SASP_H"/>
    <property type="match status" value="1"/>
</dbReference>
<organism evidence="4 5">
    <name type="scientific">Acetivibrio mesophilus</name>
    <dbReference type="NCBI Taxonomy" id="2487273"/>
    <lineage>
        <taxon>Bacteria</taxon>
        <taxon>Bacillati</taxon>
        <taxon>Bacillota</taxon>
        <taxon>Clostridia</taxon>
        <taxon>Eubacteriales</taxon>
        <taxon>Oscillospiraceae</taxon>
        <taxon>Acetivibrio</taxon>
    </lineage>
</organism>
<protein>
    <submittedName>
        <fullName evidence="4">H-type small acid-soluble spore protein</fullName>
    </submittedName>
</protein>
<name>A0A4Q0IA97_9FIRM</name>
<comment type="subcellular location">
    <subcellularLocation>
        <location evidence="1">Spore core</location>
    </subcellularLocation>
</comment>
<dbReference type="OrthoDB" id="1683648at2"/>
<evidence type="ECO:0000256" key="1">
    <source>
        <dbReference type="ARBA" id="ARBA00004288"/>
    </source>
</evidence>